<keyword evidence="2" id="KW-1185">Reference proteome</keyword>
<dbReference type="EMBL" id="UZAK01033631">
    <property type="protein sequence ID" value="VDP38758.1"/>
    <property type="molecule type" value="Genomic_DNA"/>
</dbReference>
<protein>
    <submittedName>
        <fullName evidence="3">PITH domain-containing protein</fullName>
    </submittedName>
</protein>
<dbReference type="WBParaSite" id="SCUD_0001018101-mRNA-1">
    <property type="protein sequence ID" value="SCUD_0001018101-mRNA-1"/>
    <property type="gene ID" value="SCUD_0001018101"/>
</dbReference>
<reference evidence="3" key="1">
    <citation type="submission" date="2016-06" db="UniProtKB">
        <authorList>
            <consortium name="WormBaseParasite"/>
        </authorList>
    </citation>
    <scope>IDENTIFICATION</scope>
</reference>
<organism evidence="3">
    <name type="scientific">Schistosoma curassoni</name>
    <dbReference type="NCBI Taxonomy" id="6186"/>
    <lineage>
        <taxon>Eukaryota</taxon>
        <taxon>Metazoa</taxon>
        <taxon>Spiralia</taxon>
        <taxon>Lophotrochozoa</taxon>
        <taxon>Platyhelminthes</taxon>
        <taxon>Trematoda</taxon>
        <taxon>Digenea</taxon>
        <taxon>Strigeidida</taxon>
        <taxon>Schistosomatoidea</taxon>
        <taxon>Schistosomatidae</taxon>
        <taxon>Schistosoma</taxon>
    </lineage>
</organism>
<gene>
    <name evidence="1" type="ORF">SCUD_LOCUS10181</name>
</gene>
<dbReference type="Proteomes" id="UP000279833">
    <property type="component" value="Unassembled WGS sequence"/>
</dbReference>
<name>A0A183K5A8_9TREM</name>
<accession>A0A183K5A8</accession>
<evidence type="ECO:0000313" key="2">
    <source>
        <dbReference type="Proteomes" id="UP000279833"/>
    </source>
</evidence>
<sequence length="89" mass="10223">MEPAIEQLDIHSTSEAFVDYSERFEIWDMTKEDHEDVTIAAHFLTFIGKEAYILLKTLALPNQLTYQISHVIVPNMAFPNDSHISDEIS</sequence>
<dbReference type="AlphaFoldDB" id="A0A183K5A8"/>
<reference evidence="1 2" key="2">
    <citation type="submission" date="2018-11" db="EMBL/GenBank/DDBJ databases">
        <authorList>
            <consortium name="Pathogen Informatics"/>
        </authorList>
    </citation>
    <scope>NUCLEOTIDE SEQUENCE [LARGE SCALE GENOMIC DNA]</scope>
    <source>
        <strain evidence="1">Dakar</strain>
        <strain evidence="2">Dakar, Senegal</strain>
    </source>
</reference>
<evidence type="ECO:0000313" key="3">
    <source>
        <dbReference type="WBParaSite" id="SCUD_0001018101-mRNA-1"/>
    </source>
</evidence>
<proteinExistence type="predicted"/>
<evidence type="ECO:0000313" key="1">
    <source>
        <dbReference type="EMBL" id="VDP38758.1"/>
    </source>
</evidence>